<evidence type="ECO:0000313" key="3">
    <source>
        <dbReference type="Proteomes" id="UP000596660"/>
    </source>
</evidence>
<dbReference type="AlphaFoldDB" id="A0A803MSS9"/>
<name>A0A803MSS9_CHEQI</name>
<evidence type="ECO:0008006" key="4">
    <source>
        <dbReference type="Google" id="ProtNLM"/>
    </source>
</evidence>
<dbReference type="EnsemblPlants" id="AUR62034630-RA">
    <property type="protein sequence ID" value="AUR62034630-RA:cds"/>
    <property type="gene ID" value="AUR62034630"/>
</dbReference>
<dbReference type="PANTHER" id="PTHR15657">
    <property type="entry name" value="THYROID TRANSCRIPTION FACTOR 1-ASSOCIATED PROTEIN 26"/>
    <property type="match status" value="1"/>
</dbReference>
<dbReference type="Pfam" id="PF08524">
    <property type="entry name" value="rRNA_processing"/>
    <property type="match status" value="1"/>
</dbReference>
<feature type="region of interest" description="Disordered" evidence="1">
    <location>
        <begin position="93"/>
        <end position="128"/>
    </location>
</feature>
<dbReference type="Gramene" id="AUR62034630-RA">
    <property type="protein sequence ID" value="AUR62034630-RA:cds"/>
    <property type="gene ID" value="AUR62034630"/>
</dbReference>
<evidence type="ECO:0000256" key="1">
    <source>
        <dbReference type="SAM" id="MobiDB-lite"/>
    </source>
</evidence>
<evidence type="ECO:0000313" key="2">
    <source>
        <dbReference type="EnsemblPlants" id="AUR62034630-RA:cds"/>
    </source>
</evidence>
<protein>
    <recommendedName>
        <fullName evidence="4">rRNA-processing protein FYV7</fullName>
    </recommendedName>
</protein>
<dbReference type="InterPro" id="IPR013730">
    <property type="entry name" value="Fyv7/TAP26"/>
</dbReference>
<dbReference type="GO" id="GO:0005634">
    <property type="term" value="C:nucleus"/>
    <property type="evidence" value="ECO:0007669"/>
    <property type="project" value="TreeGrafter"/>
</dbReference>
<reference evidence="2" key="1">
    <citation type="journal article" date="2017" name="Nature">
        <title>The genome of Chenopodium quinoa.</title>
        <authorList>
            <person name="Jarvis D.E."/>
            <person name="Ho Y.S."/>
            <person name="Lightfoot D.J."/>
            <person name="Schmoeckel S.M."/>
            <person name="Li B."/>
            <person name="Borm T.J.A."/>
            <person name="Ohyanagi H."/>
            <person name="Mineta K."/>
            <person name="Michell C.T."/>
            <person name="Saber N."/>
            <person name="Kharbatia N.M."/>
            <person name="Rupper R.R."/>
            <person name="Sharp A.R."/>
            <person name="Dally N."/>
            <person name="Boughton B.A."/>
            <person name="Woo Y.H."/>
            <person name="Gao G."/>
            <person name="Schijlen E.G.W.M."/>
            <person name="Guo X."/>
            <person name="Momin A.A."/>
            <person name="Negrao S."/>
            <person name="Al-Babili S."/>
            <person name="Gehring C."/>
            <person name="Roessner U."/>
            <person name="Jung C."/>
            <person name="Murphy K."/>
            <person name="Arold S.T."/>
            <person name="Gojobori T."/>
            <person name="van der Linden C.G."/>
            <person name="van Loo E.N."/>
            <person name="Jellen E.N."/>
            <person name="Maughan P.J."/>
            <person name="Tester M."/>
        </authorList>
    </citation>
    <scope>NUCLEOTIDE SEQUENCE [LARGE SCALE GENOMIC DNA]</scope>
    <source>
        <strain evidence="2">cv. PI 614886</strain>
    </source>
</reference>
<feature type="compositionally biased region" description="Polar residues" evidence="1">
    <location>
        <begin position="94"/>
        <end position="103"/>
    </location>
</feature>
<feature type="region of interest" description="Disordered" evidence="1">
    <location>
        <begin position="155"/>
        <end position="184"/>
    </location>
</feature>
<accession>A0A803MSS9</accession>
<reference evidence="2" key="2">
    <citation type="submission" date="2021-03" db="UniProtKB">
        <authorList>
            <consortium name="EnsemblPlants"/>
        </authorList>
    </citation>
    <scope>IDENTIFICATION</scope>
</reference>
<dbReference type="PANTHER" id="PTHR15657:SF1">
    <property type="entry name" value="THYROID TRANSCRIPTION FACTOR 1-ASSOCIATED PROTEIN 26"/>
    <property type="match status" value="1"/>
</dbReference>
<sequence>MKKNMQRLGGTGLSLEAFANAKSRQNSYNPALLSMFLFLYSSKLQSLRSYAELKRAFSIILFIRIGIANICYREKKREFYTNAKHVSKYKKLLKQQNQPNDKSVSVEPVEANDGGAGETSKEDKKNKKGSYSLQELYVKKHEEQEKARMEREAFYKAKKEEKEKAESRRKDLREKMFKRTRKGQPVMKYRIEHILETLQGSTSTS</sequence>
<organism evidence="2 3">
    <name type="scientific">Chenopodium quinoa</name>
    <name type="common">Quinoa</name>
    <dbReference type="NCBI Taxonomy" id="63459"/>
    <lineage>
        <taxon>Eukaryota</taxon>
        <taxon>Viridiplantae</taxon>
        <taxon>Streptophyta</taxon>
        <taxon>Embryophyta</taxon>
        <taxon>Tracheophyta</taxon>
        <taxon>Spermatophyta</taxon>
        <taxon>Magnoliopsida</taxon>
        <taxon>eudicotyledons</taxon>
        <taxon>Gunneridae</taxon>
        <taxon>Pentapetalae</taxon>
        <taxon>Caryophyllales</taxon>
        <taxon>Chenopodiaceae</taxon>
        <taxon>Chenopodioideae</taxon>
        <taxon>Atripliceae</taxon>
        <taxon>Chenopodium</taxon>
    </lineage>
</organism>
<dbReference type="OMA" id="LESSNKC"/>
<proteinExistence type="predicted"/>
<dbReference type="Proteomes" id="UP000596660">
    <property type="component" value="Unplaced"/>
</dbReference>
<keyword evidence="3" id="KW-1185">Reference proteome</keyword>
<feature type="compositionally biased region" description="Basic and acidic residues" evidence="1">
    <location>
        <begin position="155"/>
        <end position="177"/>
    </location>
</feature>